<accession>A0A164NT44</accession>
<protein>
    <recommendedName>
        <fullName evidence="3">Nucleotidyltransferase</fullName>
    </recommendedName>
</protein>
<dbReference type="EMBL" id="KV419441">
    <property type="protein sequence ID" value="KZS88012.1"/>
    <property type="molecule type" value="Genomic_DNA"/>
</dbReference>
<dbReference type="CDD" id="cd09917">
    <property type="entry name" value="F-box_SF"/>
    <property type="match status" value="1"/>
</dbReference>
<gene>
    <name evidence="1" type="ORF">SISNIDRAFT_490529</name>
</gene>
<evidence type="ECO:0000313" key="1">
    <source>
        <dbReference type="EMBL" id="KZS88012.1"/>
    </source>
</evidence>
<keyword evidence="2" id="KW-1185">Reference proteome</keyword>
<evidence type="ECO:0000313" key="2">
    <source>
        <dbReference type="Proteomes" id="UP000076722"/>
    </source>
</evidence>
<organism evidence="1 2">
    <name type="scientific">Sistotremastrum niveocremeum HHB9708</name>
    <dbReference type="NCBI Taxonomy" id="1314777"/>
    <lineage>
        <taxon>Eukaryota</taxon>
        <taxon>Fungi</taxon>
        <taxon>Dikarya</taxon>
        <taxon>Basidiomycota</taxon>
        <taxon>Agaricomycotina</taxon>
        <taxon>Agaricomycetes</taxon>
        <taxon>Sistotremastrales</taxon>
        <taxon>Sistotremastraceae</taxon>
        <taxon>Sertulicium</taxon>
        <taxon>Sertulicium niveocremeum</taxon>
    </lineage>
</organism>
<sequence>MPRKVTTVAVENVDIQSEWRKLLRRKQVAGHESDRALHVLRVAEVQDRILACLNVRDICSFGQTHRTLRGAPARHLDHSFNVLLNKLFDEVEQFRDVMRRLHAVISGSTALSFISRDPWEAGDIDLYCPLGTADVICKYLCAAEGYDEAETVWDSPYSQVQGIEKVFKVRKFDPRHGTRSIDVIESINTMAVHPITHFHITAVMNYLFADGIVVLYPELTFKRIAVKSAKPNTRHPPYSKYKDRNYTICNMGRDGLICRTACELLQRTPQDAASLALRFRSSDTPMPTLGYWTLSQDRPLPESITPLEAPECYNYLCNKRKFIPVRP</sequence>
<dbReference type="Proteomes" id="UP000076722">
    <property type="component" value="Unassembled WGS sequence"/>
</dbReference>
<reference evidence="1 2" key="1">
    <citation type="journal article" date="2016" name="Mol. Biol. Evol.">
        <title>Comparative Genomics of Early-Diverging Mushroom-Forming Fungi Provides Insights into the Origins of Lignocellulose Decay Capabilities.</title>
        <authorList>
            <person name="Nagy L.G."/>
            <person name="Riley R."/>
            <person name="Tritt A."/>
            <person name="Adam C."/>
            <person name="Daum C."/>
            <person name="Floudas D."/>
            <person name="Sun H."/>
            <person name="Yadav J.S."/>
            <person name="Pangilinan J."/>
            <person name="Larsson K.H."/>
            <person name="Matsuura K."/>
            <person name="Barry K."/>
            <person name="Labutti K."/>
            <person name="Kuo R."/>
            <person name="Ohm R.A."/>
            <person name="Bhattacharya S.S."/>
            <person name="Shirouzu T."/>
            <person name="Yoshinaga Y."/>
            <person name="Martin F.M."/>
            <person name="Grigoriev I.V."/>
            <person name="Hibbett D.S."/>
        </authorList>
    </citation>
    <scope>NUCLEOTIDE SEQUENCE [LARGE SCALE GENOMIC DNA]</scope>
    <source>
        <strain evidence="1 2">HHB9708</strain>
    </source>
</reference>
<dbReference type="AlphaFoldDB" id="A0A164NT44"/>
<name>A0A164NT44_9AGAM</name>
<evidence type="ECO:0008006" key="3">
    <source>
        <dbReference type="Google" id="ProtNLM"/>
    </source>
</evidence>
<dbReference type="OrthoDB" id="3183574at2759"/>
<dbReference type="STRING" id="1314777.A0A164NT44"/>
<proteinExistence type="predicted"/>